<dbReference type="EMBL" id="FOLE01000002">
    <property type="protein sequence ID" value="SFB99094.1"/>
    <property type="molecule type" value="Genomic_DNA"/>
</dbReference>
<evidence type="ECO:0000256" key="8">
    <source>
        <dbReference type="ARBA" id="ARBA00023016"/>
    </source>
</evidence>
<evidence type="ECO:0000256" key="7">
    <source>
        <dbReference type="ARBA" id="ARBA00022840"/>
    </source>
</evidence>
<dbReference type="PROSITE" id="PS51787">
    <property type="entry name" value="LON_N"/>
    <property type="match status" value="1"/>
</dbReference>
<dbReference type="InterPro" id="IPR003959">
    <property type="entry name" value="ATPase_AAA_core"/>
</dbReference>
<dbReference type="FunFam" id="3.40.50.300:FF:000382">
    <property type="entry name" value="Lon protease homolog 2, peroxisomal"/>
    <property type="match status" value="1"/>
</dbReference>
<dbReference type="Gene3D" id="1.10.8.60">
    <property type="match status" value="1"/>
</dbReference>
<feature type="active site" evidence="9 11">
    <location>
        <position position="743"/>
    </location>
</feature>
<keyword evidence="18" id="KW-1185">Reference proteome</keyword>
<proteinExistence type="evidence at transcript level"/>
<dbReference type="PIRSF" id="PIRSF001174">
    <property type="entry name" value="Lon_proteas"/>
    <property type="match status" value="1"/>
</dbReference>
<dbReference type="GO" id="GO:0043565">
    <property type="term" value="F:sequence-specific DNA binding"/>
    <property type="evidence" value="ECO:0007669"/>
    <property type="project" value="UniProtKB-UniRule"/>
</dbReference>
<evidence type="ECO:0000256" key="6">
    <source>
        <dbReference type="ARBA" id="ARBA00022825"/>
    </source>
</evidence>
<dbReference type="GO" id="GO:0004176">
    <property type="term" value="F:ATP-dependent peptidase activity"/>
    <property type="evidence" value="ECO:0007669"/>
    <property type="project" value="UniProtKB-UniRule"/>
</dbReference>
<dbReference type="SMART" id="SM00382">
    <property type="entry name" value="AAA"/>
    <property type="match status" value="1"/>
</dbReference>
<dbReference type="Gene3D" id="3.30.230.10">
    <property type="match status" value="1"/>
</dbReference>
<dbReference type="PRINTS" id="PR00830">
    <property type="entry name" value="ENDOLAPTASE"/>
</dbReference>
<comment type="similarity">
    <text evidence="9 10 13 14">Belongs to the peptidase S16 family.</text>
</comment>
<comment type="subunit">
    <text evidence="9 10">Homohexamer. Organized in a ring with a central cavity.</text>
</comment>
<dbReference type="InterPro" id="IPR004815">
    <property type="entry name" value="Lon_bac/euk-typ"/>
</dbReference>
<dbReference type="PANTHER" id="PTHR10046">
    <property type="entry name" value="ATP DEPENDENT LON PROTEASE FAMILY MEMBER"/>
    <property type="match status" value="1"/>
</dbReference>
<dbReference type="InterPro" id="IPR027417">
    <property type="entry name" value="P-loop_NTPase"/>
</dbReference>
<dbReference type="NCBIfam" id="TIGR00763">
    <property type="entry name" value="lon"/>
    <property type="match status" value="1"/>
</dbReference>
<name>A0A1I1FIH2_9BACT</name>
<evidence type="ECO:0000256" key="10">
    <source>
        <dbReference type="PIRNR" id="PIRNR001174"/>
    </source>
</evidence>
<dbReference type="GO" id="GO:0005737">
    <property type="term" value="C:cytoplasm"/>
    <property type="evidence" value="ECO:0007669"/>
    <property type="project" value="UniProtKB-SubCell"/>
</dbReference>
<dbReference type="Pfam" id="PF00004">
    <property type="entry name" value="AAA"/>
    <property type="match status" value="1"/>
</dbReference>
<dbReference type="PROSITE" id="PS51786">
    <property type="entry name" value="LON_PROTEOLYTIC"/>
    <property type="match status" value="1"/>
</dbReference>
<dbReference type="PROSITE" id="PS01046">
    <property type="entry name" value="LON_SER"/>
    <property type="match status" value="1"/>
</dbReference>
<evidence type="ECO:0000256" key="2">
    <source>
        <dbReference type="ARBA" id="ARBA00022490"/>
    </source>
</evidence>
<keyword evidence="7 9" id="KW-0067">ATP-binding</keyword>
<evidence type="ECO:0000256" key="9">
    <source>
        <dbReference type="HAMAP-Rule" id="MF_01973"/>
    </source>
</evidence>
<keyword evidence="6 9" id="KW-0720">Serine protease</keyword>
<dbReference type="GO" id="GO:0034605">
    <property type="term" value="P:cellular response to heat"/>
    <property type="evidence" value="ECO:0007669"/>
    <property type="project" value="UniProtKB-UniRule"/>
</dbReference>
<feature type="domain" description="Lon proteolytic" evidence="15">
    <location>
        <begin position="656"/>
        <end position="837"/>
    </location>
</feature>
<keyword evidence="5 9" id="KW-0378">Hydrolase</keyword>
<dbReference type="GO" id="GO:0016887">
    <property type="term" value="F:ATP hydrolysis activity"/>
    <property type="evidence" value="ECO:0007669"/>
    <property type="project" value="UniProtKB-UniRule"/>
</dbReference>
<accession>A0A1I1FIH2</accession>
<evidence type="ECO:0000256" key="5">
    <source>
        <dbReference type="ARBA" id="ARBA00022801"/>
    </source>
</evidence>
<feature type="active site" evidence="9 11">
    <location>
        <position position="786"/>
    </location>
</feature>
<dbReference type="Gene3D" id="1.20.5.5270">
    <property type="match status" value="1"/>
</dbReference>
<dbReference type="CDD" id="cd19500">
    <property type="entry name" value="RecA-like_Lon"/>
    <property type="match status" value="1"/>
</dbReference>
<keyword evidence="8 9" id="KW-0346">Stress response</keyword>
<dbReference type="GO" id="GO:0006515">
    <property type="term" value="P:protein quality control for misfolded or incompletely synthesized proteins"/>
    <property type="evidence" value="ECO:0007669"/>
    <property type="project" value="UniProtKB-UniRule"/>
</dbReference>
<dbReference type="InterPro" id="IPR054594">
    <property type="entry name" value="Lon_lid"/>
</dbReference>
<dbReference type="InterPro" id="IPR003593">
    <property type="entry name" value="AAA+_ATPase"/>
</dbReference>
<dbReference type="Gene3D" id="3.40.50.300">
    <property type="entry name" value="P-loop containing nucleotide triphosphate hydrolases"/>
    <property type="match status" value="1"/>
</dbReference>
<dbReference type="Pfam" id="PF02190">
    <property type="entry name" value="LON_substr_bdg"/>
    <property type="match status" value="1"/>
</dbReference>
<comment type="function">
    <text evidence="9">ATP-dependent serine protease that mediates the selective degradation of mutant and abnormal proteins as well as certain short-lived regulatory proteins. Required for cellular homeostasis and for survival from DNA damage and developmental changes induced by stress. Degrades polypeptides processively to yield small peptide fragments that are 5 to 10 amino acids long. Binds to DNA in a double-stranded, site-specific manner.</text>
</comment>
<protein>
    <recommendedName>
        <fullName evidence="9 10">Lon protease</fullName>
        <ecNumber evidence="9 10">3.4.21.53</ecNumber>
    </recommendedName>
    <alternativeName>
        <fullName evidence="9">ATP-dependent protease La</fullName>
    </alternativeName>
</protein>
<dbReference type="InterPro" id="IPR003111">
    <property type="entry name" value="Lon_prtase_N"/>
</dbReference>
<evidence type="ECO:0000256" key="13">
    <source>
        <dbReference type="PROSITE-ProRule" id="PRU01122"/>
    </source>
</evidence>
<dbReference type="InterPro" id="IPR046336">
    <property type="entry name" value="Lon_prtase_N_sf"/>
</dbReference>
<dbReference type="AlphaFoldDB" id="A0A1I1FIH2"/>
<evidence type="ECO:0000256" key="14">
    <source>
        <dbReference type="RuleBase" id="RU000591"/>
    </source>
</evidence>
<evidence type="ECO:0000259" key="16">
    <source>
        <dbReference type="PROSITE" id="PS51787"/>
    </source>
</evidence>
<evidence type="ECO:0000313" key="17">
    <source>
        <dbReference type="EMBL" id="SFB99094.1"/>
    </source>
</evidence>
<dbReference type="GO" id="GO:0005524">
    <property type="term" value="F:ATP binding"/>
    <property type="evidence" value="ECO:0007669"/>
    <property type="project" value="UniProtKB-UniRule"/>
</dbReference>
<dbReference type="Gene3D" id="1.20.58.1480">
    <property type="match status" value="1"/>
</dbReference>
<keyword evidence="2 9" id="KW-0963">Cytoplasm</keyword>
<dbReference type="InterPro" id="IPR014721">
    <property type="entry name" value="Ribsml_uS5_D2-typ_fold_subgr"/>
</dbReference>
<evidence type="ECO:0000256" key="4">
    <source>
        <dbReference type="ARBA" id="ARBA00022741"/>
    </source>
</evidence>
<dbReference type="Pfam" id="PF05362">
    <property type="entry name" value="Lon_C"/>
    <property type="match status" value="1"/>
</dbReference>
<dbReference type="SUPFAM" id="SSF88697">
    <property type="entry name" value="PUA domain-like"/>
    <property type="match status" value="1"/>
</dbReference>
<dbReference type="InterPro" id="IPR020568">
    <property type="entry name" value="Ribosomal_Su5_D2-typ_SF"/>
</dbReference>
<evidence type="ECO:0000256" key="1">
    <source>
        <dbReference type="ARBA" id="ARBA00004496"/>
    </source>
</evidence>
<dbReference type="GO" id="GO:0004252">
    <property type="term" value="F:serine-type endopeptidase activity"/>
    <property type="evidence" value="ECO:0007669"/>
    <property type="project" value="UniProtKB-UniRule"/>
</dbReference>
<sequence>MTAQTDKVAVLAIQNIRHAILQHPKFKIMSKRNKKNWSNLMLAENMDENNGVDMIPILSAEDEANIEKENFPEMLPILPVKNTVLFPGVVIPITVGRQKSIKLVKKAYKGDRVVGVVAQRNNSEEPTIDDLYKVGTVAKILKMLTLPDGNITIIIQGKRKFELAEITQQDPYLTAQISLLNDSFPDPKKKEIKALIQSLKETATRIVQLNPDIPNEALFALENIESPAFLTHFLSSNINADVSEKQILLETTDGEERANALLSALMRDVQLLELKNEIQSKVNSEIDQQQREYFIRQQIKMLQEELGQDSPEQEVEKLRARGFDKKWPEAVAKVFNKELDKLGRTNPMAAEYPVAINYVEWLADLPWNEYSKDNFNLQRAKKILDADHFGLEKVKERIIEYLAVLKLRNNMKAPILCLYGPPGVGKTSLGRSIAKALGRQYVRMSLGGVRDEAEIRGHRRTYVGAMPGRVVQHLKKSGTSNPVFILDEIDKLASDFRGDPASALLEVLDPEQNHTFADNYLEVDYDLSKVMFIATSNSLDTIHPALRDRMEIIEVSGYTLEEKVQIAKRHLIAKQKEENGIDIKELTIDTKAIAKIIDGYTRESGVRNLDRLIGKVMRKVARAIAMDEPFNKTLKTDDIVKYLGAEVFEKESYNDNKVAGVVTGLAWTQVGGEILFIESSLNKGRGKLTLSGQLGDVMKESAITALSYLKAHCDSLNIDYKLFDSYDVHLHIPAGAVPKDGPSAGITMFTSLASLFTQRKVRGQLAMTGEITLSGRVLPVGGIKEKVLAAKRAGIAEIIMSNKNRKDVEEIGDDYIKGLKFHYVERVSEVLDIALLQEKVKDAIELVAVATEKEKSH</sequence>
<organism evidence="17 18">
    <name type="scientific">Flexibacter flexilis DSM 6793</name>
    <dbReference type="NCBI Taxonomy" id="927664"/>
    <lineage>
        <taxon>Bacteria</taxon>
        <taxon>Pseudomonadati</taxon>
        <taxon>Bacteroidota</taxon>
        <taxon>Cytophagia</taxon>
        <taxon>Cytophagales</taxon>
        <taxon>Flexibacteraceae</taxon>
        <taxon>Flexibacter</taxon>
    </lineage>
</organism>
<keyword evidence="3 9" id="KW-0645">Protease</keyword>
<evidence type="ECO:0000256" key="11">
    <source>
        <dbReference type="PIRSR" id="PIRSR001174-1"/>
    </source>
</evidence>
<dbReference type="InterPro" id="IPR008269">
    <property type="entry name" value="Lon_proteolytic"/>
</dbReference>
<dbReference type="InterPro" id="IPR027065">
    <property type="entry name" value="Lon_Prtase"/>
</dbReference>
<dbReference type="HAMAP" id="MF_01973">
    <property type="entry name" value="lon_bact"/>
    <property type="match status" value="1"/>
</dbReference>
<dbReference type="EC" id="3.4.21.53" evidence="9 10"/>
<comment type="induction">
    <text evidence="9">By heat shock.</text>
</comment>
<dbReference type="SUPFAM" id="SSF52540">
    <property type="entry name" value="P-loop containing nucleoside triphosphate hydrolases"/>
    <property type="match status" value="1"/>
</dbReference>
<evidence type="ECO:0000259" key="15">
    <source>
        <dbReference type="PROSITE" id="PS51786"/>
    </source>
</evidence>
<dbReference type="InterPro" id="IPR015947">
    <property type="entry name" value="PUA-like_sf"/>
</dbReference>
<evidence type="ECO:0000256" key="12">
    <source>
        <dbReference type="PIRSR" id="PIRSR001174-2"/>
    </source>
</evidence>
<feature type="binding site" evidence="9 12">
    <location>
        <begin position="420"/>
        <end position="427"/>
    </location>
    <ligand>
        <name>ATP</name>
        <dbReference type="ChEBI" id="CHEBI:30616"/>
    </ligand>
</feature>
<dbReference type="Pfam" id="PF22667">
    <property type="entry name" value="Lon_lid"/>
    <property type="match status" value="1"/>
</dbReference>
<dbReference type="Proteomes" id="UP000199514">
    <property type="component" value="Unassembled WGS sequence"/>
</dbReference>
<feature type="domain" description="Lon N-terminal" evidence="16">
    <location>
        <begin position="75"/>
        <end position="269"/>
    </location>
</feature>
<evidence type="ECO:0000313" key="18">
    <source>
        <dbReference type="Proteomes" id="UP000199514"/>
    </source>
</evidence>
<dbReference type="Gene3D" id="2.30.130.40">
    <property type="entry name" value="LON domain-like"/>
    <property type="match status" value="1"/>
</dbReference>
<comment type="subcellular location">
    <subcellularLocation>
        <location evidence="1 9 10">Cytoplasm</location>
    </subcellularLocation>
</comment>
<dbReference type="InterPro" id="IPR027543">
    <property type="entry name" value="Lon_bac"/>
</dbReference>
<keyword evidence="4 9" id="KW-0547">Nucleotide-binding</keyword>
<reference evidence="17 18" key="1">
    <citation type="submission" date="2016-10" db="EMBL/GenBank/DDBJ databases">
        <authorList>
            <person name="de Groot N.N."/>
        </authorList>
    </citation>
    <scope>NUCLEOTIDE SEQUENCE [LARGE SCALE GENOMIC DNA]</scope>
    <source>
        <strain evidence="17 18">DSM 6793</strain>
    </source>
</reference>
<evidence type="ECO:0000256" key="3">
    <source>
        <dbReference type="ARBA" id="ARBA00022670"/>
    </source>
</evidence>
<comment type="catalytic activity">
    <reaction evidence="9 10 13">
        <text>Hydrolysis of proteins in presence of ATP.</text>
        <dbReference type="EC" id="3.4.21.53"/>
    </reaction>
</comment>
<gene>
    <name evidence="9" type="primary">lon</name>
    <name evidence="17" type="ORF">SAMN05421780_102203</name>
</gene>
<dbReference type="SMART" id="SM00464">
    <property type="entry name" value="LON"/>
    <property type="match status" value="1"/>
</dbReference>
<dbReference type="STRING" id="927664.SAMN05421780_102203"/>
<dbReference type="SUPFAM" id="SSF54211">
    <property type="entry name" value="Ribosomal protein S5 domain 2-like"/>
    <property type="match status" value="1"/>
</dbReference>
<dbReference type="InterPro" id="IPR008268">
    <property type="entry name" value="Peptidase_S16_AS"/>
</dbReference>